<dbReference type="GO" id="GO:0008299">
    <property type="term" value="P:isoprenoid biosynthetic process"/>
    <property type="evidence" value="ECO:0007669"/>
    <property type="project" value="UniProtKB-KW"/>
</dbReference>
<dbReference type="NCBIfam" id="NF004721">
    <property type="entry name" value="PRK06065.1"/>
    <property type="match status" value="1"/>
</dbReference>
<evidence type="ECO:0000313" key="4">
    <source>
        <dbReference type="EMBL" id="EZQ02004.1"/>
    </source>
</evidence>
<dbReference type="Pfam" id="PF22691">
    <property type="entry name" value="Thiolase_C_1"/>
    <property type="match status" value="1"/>
</dbReference>
<dbReference type="Pfam" id="PF00108">
    <property type="entry name" value="Thiolase_N"/>
    <property type="match status" value="1"/>
</dbReference>
<organism evidence="4 5">
    <name type="scientific">Candidatus Acidianus copahuensis</name>
    <dbReference type="NCBI Taxonomy" id="1160895"/>
    <lineage>
        <taxon>Archaea</taxon>
        <taxon>Thermoproteota</taxon>
        <taxon>Thermoprotei</taxon>
        <taxon>Sulfolobales</taxon>
        <taxon>Sulfolobaceae</taxon>
        <taxon>Acidianus</taxon>
    </lineage>
</organism>
<dbReference type="Proteomes" id="UP000024332">
    <property type="component" value="Unassembled WGS sequence"/>
</dbReference>
<sequence length="392" mass="43402">MRPNIYYSKRVGILGSGLTLFRSKMLETPQELAFIAARRALDEAGLELKDIDCVVIGSAPDAFDGVHMKGEYLAHGSGGIRKMVSRVYVGGATGVMVPISGWYHVASGLCEKVLVVAEEKMSGDLPHPQAIFRYIWDPITEKPLNPNLIWIFAMEMHRYMKKYGIKKEDIALVSVKNKRNAINNPYAQLPGQITVDDVMNSEVLVWPVQRLDISPTSDGAAAMVLASEDVTRRYTDTPVWIEGVGWTLDNTSWPGRDLFYPRYLENAAKMAYRMAGIERPNKEIDVVEPYDPFDYKELHHLEGLQIAGRGQAPFLLKEGFFDLDGDIPSSPSGGLLGVGNPIAAAGLMKTISIYWQLKGIAGKMQVKRPVKTGVAQAWGDLMQASTVIVMRN</sequence>
<evidence type="ECO:0000259" key="2">
    <source>
        <dbReference type="Pfam" id="PF00108"/>
    </source>
</evidence>
<accession>A0A031LL96</accession>
<comment type="caution">
    <text evidence="4">The sequence shown here is derived from an EMBL/GenBank/DDBJ whole genome shotgun (WGS) entry which is preliminary data.</text>
</comment>
<keyword evidence="5" id="KW-1185">Reference proteome</keyword>
<keyword evidence="1" id="KW-0414">Isoprene biosynthesis</keyword>
<name>A0A031LL96_9CREN</name>
<keyword evidence="4" id="KW-0808">Transferase</keyword>
<dbReference type="OrthoDB" id="167534at2157"/>
<dbReference type="InterPro" id="IPR020616">
    <property type="entry name" value="Thiolase_N"/>
</dbReference>
<dbReference type="Gene3D" id="3.40.47.10">
    <property type="match status" value="1"/>
</dbReference>
<reference evidence="4 5" key="1">
    <citation type="submission" date="2014-03" db="EMBL/GenBank/DDBJ databases">
        <title>Draft genome sequence of the novel thermoacidophilic archaea Acidianus copahuensis ALE1 strain, isolated from Copahue volcanic area in Neuquen Argentina.</title>
        <authorList>
            <person name="Urbieta M.S."/>
            <person name="Rascovan N."/>
            <person name="Castro C."/>
            <person name="Revale S."/>
            <person name="Giaveno M.A."/>
            <person name="Vazquez M.P."/>
            <person name="Donati E.R."/>
        </authorList>
    </citation>
    <scope>NUCLEOTIDE SEQUENCE [LARGE SCALE GENOMIC DNA]</scope>
    <source>
        <strain evidence="4 5">ALE1</strain>
    </source>
</reference>
<gene>
    <name evidence="4" type="ORF">CM19_11040</name>
</gene>
<dbReference type="SUPFAM" id="SSF53901">
    <property type="entry name" value="Thiolase-like"/>
    <property type="match status" value="2"/>
</dbReference>
<dbReference type="EMBL" id="JFZT01000057">
    <property type="protein sequence ID" value="EZQ02004.1"/>
    <property type="molecule type" value="Genomic_DNA"/>
</dbReference>
<dbReference type="GO" id="GO:0003985">
    <property type="term" value="F:acetyl-CoA C-acetyltransferase activity"/>
    <property type="evidence" value="ECO:0007669"/>
    <property type="project" value="UniProtKB-EC"/>
</dbReference>
<dbReference type="PANTHER" id="PTHR42870:SF7">
    <property type="entry name" value="ACETYL-COA C-ACETYLTRANSFERASE (ACETOACETYL-COA THIOLASE) (ACAB-3)"/>
    <property type="match status" value="1"/>
</dbReference>
<dbReference type="AlphaFoldDB" id="A0A031LL96"/>
<evidence type="ECO:0000313" key="5">
    <source>
        <dbReference type="Proteomes" id="UP000024332"/>
    </source>
</evidence>
<dbReference type="PANTHER" id="PTHR42870">
    <property type="entry name" value="ACETYL-COA C-ACETYLTRANSFERASE"/>
    <property type="match status" value="1"/>
</dbReference>
<dbReference type="InterPro" id="IPR055140">
    <property type="entry name" value="Thiolase_C_2"/>
</dbReference>
<dbReference type="RefSeq" id="WP_048100395.1">
    <property type="nucleotide sequence ID" value="NZ_JFZT01000057.1"/>
</dbReference>
<dbReference type="InterPro" id="IPR002155">
    <property type="entry name" value="Thiolase"/>
</dbReference>
<dbReference type="PIRSF" id="PIRSF000429">
    <property type="entry name" value="Ac-CoA_Ac_transf"/>
    <property type="match status" value="1"/>
</dbReference>
<evidence type="ECO:0000259" key="3">
    <source>
        <dbReference type="Pfam" id="PF22691"/>
    </source>
</evidence>
<dbReference type="InterPro" id="IPR016039">
    <property type="entry name" value="Thiolase-like"/>
</dbReference>
<feature type="domain" description="Thiolase N-terminal" evidence="2">
    <location>
        <begin position="28"/>
        <end position="229"/>
    </location>
</feature>
<evidence type="ECO:0000256" key="1">
    <source>
        <dbReference type="ARBA" id="ARBA00023229"/>
    </source>
</evidence>
<protein>
    <submittedName>
        <fullName evidence="4">Acetyl-CoA acetyltransferase</fullName>
        <ecNumber evidence="4">2.3.1.9</ecNumber>
    </submittedName>
</protein>
<feature type="domain" description="Thiolase C-terminal" evidence="3">
    <location>
        <begin position="262"/>
        <end position="391"/>
    </location>
</feature>
<dbReference type="CDD" id="cd00829">
    <property type="entry name" value="SCP-x_thiolase"/>
    <property type="match status" value="1"/>
</dbReference>
<keyword evidence="4" id="KW-0012">Acyltransferase</keyword>
<proteinExistence type="predicted"/>
<dbReference type="STRING" id="1160895.CM19_11040"/>
<dbReference type="EC" id="2.3.1.9" evidence="4"/>